<sequence length="611" mass="70017">MLPRRIQLLIILVAVMSSPNAAAGESTASGSSRVLGQPLEPPPILSDAKRRTYMAPTVSVGILVRNKAHSLPFFLGHLERLDYPKQRMHLYIKIDNTFDNSQSIIEEWLRKVRHLYHAVDLELQDEEDTVTEPHWTEEHYRQLIRLRQKALERARSVWAEFFFSLDADVILLNKATLRHLVETSVASETSAQPTVILGPMLNCSSSEVYSNFWGEMTPAGYYRRSKNYFDIQRRKTQGVIPVAMLHTAFLVNLRLTESQRLRYDPPPKGYDGPVDDIIIFARSVQATGLNFYLDNREFFGYFPLPLDEHDLRQLQLTSKENWTALEAEYFVHLRIQSEIDDATTSLIQPSPSLNSPVFLPVTEASKVGFDQIYLINLARRPDRLKKMKFALRELGVTAKLIEAVDGKRLTKEIIKEMNITQLSGYADPYHKRALKFGEIGCFLSHYGIWMDMLNNNYQRILILEDDLRFVPGFTRRLLATVKEADSARPEWELLYVGRKRMSSDEKVVPGTRYLAYPSYTYWTLAYALTNSGARKLLAQRPLERLVAVDEFLPIMFNRHPNKGWLSAFGPRDLVAISAEPLLVEPTQYTGEPNYISDTEDSSVIPEDLVPS</sequence>
<gene>
    <name evidence="8" type="ORF">SSLN_LOCUS6918</name>
    <name evidence="7" type="ORF">TR108527</name>
</gene>
<comment type="similarity">
    <text evidence="1">Belongs to the glycosyltransferase 25 family.</text>
</comment>
<evidence type="ECO:0000256" key="4">
    <source>
        <dbReference type="SAM" id="MobiDB-lite"/>
    </source>
</evidence>
<feature type="chain" id="PRO_5008862619" evidence="5">
    <location>
        <begin position="24"/>
        <end position="611"/>
    </location>
</feature>
<evidence type="ECO:0000256" key="2">
    <source>
        <dbReference type="ARBA" id="ARBA00022676"/>
    </source>
</evidence>
<keyword evidence="3" id="KW-0808">Transferase</keyword>
<dbReference type="InterPro" id="IPR050757">
    <property type="entry name" value="Collagen_mod_GT25"/>
</dbReference>
<name>A0A0X3P397_SCHSO</name>
<dbReference type="PANTHER" id="PTHR10730:SF53">
    <property type="entry name" value="GLYCOSYLTRANSFERASE 25 FAMILY MEMBER"/>
    <property type="match status" value="1"/>
</dbReference>
<dbReference type="PANTHER" id="PTHR10730">
    <property type="entry name" value="PROCOLLAGEN-LYSINE,2-OXOGLUTARATE 5-DIOXYGENASE/GLYCOSYLTRANSFERASE 25 FAMILY MEMBER"/>
    <property type="match status" value="1"/>
</dbReference>
<protein>
    <submittedName>
        <fullName evidence="10">Procollagen galactosyltransferase 1</fullName>
    </submittedName>
</protein>
<dbReference type="Gene3D" id="3.90.550.10">
    <property type="entry name" value="Spore Coat Polysaccharide Biosynthesis Protein SpsA, Chain A"/>
    <property type="match status" value="1"/>
</dbReference>
<accession>A0A0X3P397</accession>
<dbReference type="Pfam" id="PF01755">
    <property type="entry name" value="Glyco_transf_25"/>
    <property type="match status" value="1"/>
</dbReference>
<dbReference type="EMBL" id="GEEE01017082">
    <property type="protein sequence ID" value="JAP46143.1"/>
    <property type="molecule type" value="Transcribed_RNA"/>
</dbReference>
<evidence type="ECO:0000259" key="6">
    <source>
        <dbReference type="Pfam" id="PF01755"/>
    </source>
</evidence>
<dbReference type="InterPro" id="IPR029044">
    <property type="entry name" value="Nucleotide-diphossugar_trans"/>
</dbReference>
<feature type="region of interest" description="Disordered" evidence="4">
    <location>
        <begin position="588"/>
        <end position="611"/>
    </location>
</feature>
<reference evidence="7" key="1">
    <citation type="submission" date="2016-01" db="EMBL/GenBank/DDBJ databases">
        <title>Reference transcriptome for the parasite Schistocephalus solidus: insights into the molecular evolution of parasitism.</title>
        <authorList>
            <person name="Hebert F.O."/>
            <person name="Grambauer S."/>
            <person name="Barber I."/>
            <person name="Landry C.R."/>
            <person name="Aubin-Horth N."/>
        </authorList>
    </citation>
    <scope>NUCLEOTIDE SEQUENCE</scope>
</reference>
<evidence type="ECO:0000313" key="10">
    <source>
        <dbReference type="WBParaSite" id="SSLN_0000713701-mRNA-1"/>
    </source>
</evidence>
<dbReference type="STRING" id="70667.A0A0X3P397"/>
<dbReference type="WBParaSite" id="SSLN_0000713701-mRNA-1">
    <property type="protein sequence ID" value="SSLN_0000713701-mRNA-1"/>
    <property type="gene ID" value="SSLN_0000713701"/>
</dbReference>
<evidence type="ECO:0000256" key="5">
    <source>
        <dbReference type="SAM" id="SignalP"/>
    </source>
</evidence>
<keyword evidence="2" id="KW-0328">Glycosyltransferase</keyword>
<dbReference type="OrthoDB" id="47375at2759"/>
<reference evidence="8 9" key="3">
    <citation type="submission" date="2018-11" db="EMBL/GenBank/DDBJ databases">
        <authorList>
            <consortium name="Pathogen Informatics"/>
        </authorList>
    </citation>
    <scope>NUCLEOTIDE SEQUENCE [LARGE SCALE GENOMIC DNA]</scope>
    <source>
        <strain evidence="8 9">NST_G2</strain>
    </source>
</reference>
<keyword evidence="5" id="KW-0732">Signal</keyword>
<evidence type="ECO:0000313" key="9">
    <source>
        <dbReference type="Proteomes" id="UP000275846"/>
    </source>
</evidence>
<organism evidence="7">
    <name type="scientific">Schistocephalus solidus</name>
    <name type="common">Tapeworm</name>
    <dbReference type="NCBI Taxonomy" id="70667"/>
    <lineage>
        <taxon>Eukaryota</taxon>
        <taxon>Metazoa</taxon>
        <taxon>Spiralia</taxon>
        <taxon>Lophotrochozoa</taxon>
        <taxon>Platyhelminthes</taxon>
        <taxon>Cestoda</taxon>
        <taxon>Eucestoda</taxon>
        <taxon>Diphyllobothriidea</taxon>
        <taxon>Diphyllobothriidae</taxon>
        <taxon>Schistocephalus</taxon>
    </lineage>
</organism>
<evidence type="ECO:0000256" key="3">
    <source>
        <dbReference type="ARBA" id="ARBA00022679"/>
    </source>
</evidence>
<evidence type="ECO:0000313" key="7">
    <source>
        <dbReference type="EMBL" id="JAP46143.1"/>
    </source>
</evidence>
<evidence type="ECO:0000256" key="1">
    <source>
        <dbReference type="ARBA" id="ARBA00006721"/>
    </source>
</evidence>
<dbReference type="EMBL" id="UYSU01033904">
    <property type="protein sequence ID" value="VDL93303.1"/>
    <property type="molecule type" value="Genomic_DNA"/>
</dbReference>
<dbReference type="InterPro" id="IPR002654">
    <property type="entry name" value="Glyco_trans_25"/>
</dbReference>
<reference evidence="10" key="2">
    <citation type="submission" date="2016-06" db="UniProtKB">
        <authorList>
            <consortium name="WormBaseParasite"/>
        </authorList>
    </citation>
    <scope>IDENTIFICATION</scope>
</reference>
<feature type="domain" description="Glycosyl transferase family 25" evidence="6">
    <location>
        <begin position="370"/>
        <end position="551"/>
    </location>
</feature>
<keyword evidence="9" id="KW-1185">Reference proteome</keyword>
<feature type="signal peptide" evidence="5">
    <location>
        <begin position="1"/>
        <end position="23"/>
    </location>
</feature>
<dbReference type="AlphaFoldDB" id="A0A0X3P397"/>
<evidence type="ECO:0000313" key="8">
    <source>
        <dbReference type="EMBL" id="VDL93303.1"/>
    </source>
</evidence>
<dbReference type="GO" id="GO:0050211">
    <property type="term" value="F:procollagen galactosyltransferase activity"/>
    <property type="evidence" value="ECO:0007669"/>
    <property type="project" value="TreeGrafter"/>
</dbReference>
<dbReference type="SUPFAM" id="SSF53448">
    <property type="entry name" value="Nucleotide-diphospho-sugar transferases"/>
    <property type="match status" value="1"/>
</dbReference>
<dbReference type="Proteomes" id="UP000275846">
    <property type="component" value="Unassembled WGS sequence"/>
</dbReference>
<proteinExistence type="inferred from homology"/>
<dbReference type="CDD" id="cd06532">
    <property type="entry name" value="Glyco_transf_25"/>
    <property type="match status" value="1"/>
</dbReference>